<reference evidence="2 3" key="1">
    <citation type="submission" date="2023-09" db="EMBL/GenBank/DDBJ databases">
        <title>Pangenome analysis of Batrachochytrium dendrobatidis and related Chytrids.</title>
        <authorList>
            <person name="Yacoub M.N."/>
            <person name="Stajich J.E."/>
            <person name="James T.Y."/>
        </authorList>
    </citation>
    <scope>NUCLEOTIDE SEQUENCE [LARGE SCALE GENOMIC DNA]</scope>
    <source>
        <strain evidence="2 3">JEL0888</strain>
    </source>
</reference>
<proteinExistence type="predicted"/>
<dbReference type="PANTHER" id="PTHR31749:SF3">
    <property type="entry name" value="KINETOCHORE-ASSOCIATED PROTEIN NSL1 HOMOLOG"/>
    <property type="match status" value="1"/>
</dbReference>
<dbReference type="InterPro" id="IPR013950">
    <property type="entry name" value="Mis14/Nsl1"/>
</dbReference>
<evidence type="ECO:0000313" key="2">
    <source>
        <dbReference type="EMBL" id="KAL2916140.1"/>
    </source>
</evidence>
<feature type="region of interest" description="Disordered" evidence="1">
    <location>
        <begin position="262"/>
        <end position="281"/>
    </location>
</feature>
<evidence type="ECO:0000313" key="3">
    <source>
        <dbReference type="Proteomes" id="UP001527925"/>
    </source>
</evidence>
<evidence type="ECO:0000256" key="1">
    <source>
        <dbReference type="SAM" id="MobiDB-lite"/>
    </source>
</evidence>
<sequence>MLSVAGEAGGVAYPRVQTESCDDIIFIRDELRAFVRSAMDRRGEDVCSVSESRKRVLAAKAAAAAAASASDAGNKEAQALTAAHAPLAEVSGVRSEVERKLFKWIEIIFRQLAPNVEINGIEFMQAFRDPRTTEYEPLDEERRAMAEESQNRAQGAMVRVTHMRREAPQHVGSMVTDSVRILTEITEDAMIVEPEQAAQRAVPSLTIPDREVQQAAVDYDSSLRTLSQAAKDVVPRTKRAQRAQATLDSLKVPPASEMPAVEAMSLRSQTPRANRRQSMAMKYAMTPRTARFGLVKRLEAEAHRAAAPSDSGPPASQ</sequence>
<gene>
    <name evidence="2" type="ORF">HK105_204231</name>
</gene>
<organism evidence="2 3">
    <name type="scientific">Polyrhizophydium stewartii</name>
    <dbReference type="NCBI Taxonomy" id="2732419"/>
    <lineage>
        <taxon>Eukaryota</taxon>
        <taxon>Fungi</taxon>
        <taxon>Fungi incertae sedis</taxon>
        <taxon>Chytridiomycota</taxon>
        <taxon>Chytridiomycota incertae sedis</taxon>
        <taxon>Chytridiomycetes</taxon>
        <taxon>Rhizophydiales</taxon>
        <taxon>Rhizophydiales incertae sedis</taxon>
        <taxon>Polyrhizophydium</taxon>
    </lineage>
</organism>
<dbReference type="PANTHER" id="PTHR31749">
    <property type="entry name" value="KINETOCHORE-ASSOCIATED PROTEIN NSL1 HOMOLOG"/>
    <property type="match status" value="1"/>
</dbReference>
<protein>
    <submittedName>
        <fullName evidence="2">Uncharacterized protein</fullName>
    </submittedName>
</protein>
<keyword evidence="3" id="KW-1185">Reference proteome</keyword>
<accession>A0ABR4N9F1</accession>
<comment type="caution">
    <text evidence="2">The sequence shown here is derived from an EMBL/GenBank/DDBJ whole genome shotgun (WGS) entry which is preliminary data.</text>
</comment>
<name>A0ABR4N9F1_9FUNG</name>
<dbReference type="Proteomes" id="UP001527925">
    <property type="component" value="Unassembled WGS sequence"/>
</dbReference>
<dbReference type="EMBL" id="JADGIZ020000018">
    <property type="protein sequence ID" value="KAL2916140.1"/>
    <property type="molecule type" value="Genomic_DNA"/>
</dbReference>